<comment type="caution">
    <text evidence="1">The sequence shown here is derived from an EMBL/GenBank/DDBJ whole genome shotgun (WGS) entry which is preliminary data.</text>
</comment>
<sequence>MITRRMLNRPAGLYWAKIDHNGTGPAPDITVVDVDDDGDVRAIGYPDTIDPAKVTWLGLAVPPAALERR</sequence>
<gene>
    <name evidence="1" type="ORF">CH338_13850</name>
</gene>
<proteinExistence type="predicted"/>
<organism evidence="1 2">
    <name type="scientific">Rhodoplanes elegans</name>
    <dbReference type="NCBI Taxonomy" id="29408"/>
    <lineage>
        <taxon>Bacteria</taxon>
        <taxon>Pseudomonadati</taxon>
        <taxon>Pseudomonadota</taxon>
        <taxon>Alphaproteobacteria</taxon>
        <taxon>Hyphomicrobiales</taxon>
        <taxon>Nitrobacteraceae</taxon>
        <taxon>Rhodoplanes</taxon>
    </lineage>
</organism>
<accession>A0A327KIZ6</accession>
<dbReference type="RefSeq" id="WP_111357755.1">
    <property type="nucleotide sequence ID" value="NZ_NHSK01000152.1"/>
</dbReference>
<name>A0A327KIZ6_9BRAD</name>
<reference evidence="1 2" key="1">
    <citation type="submission" date="2017-07" db="EMBL/GenBank/DDBJ databases">
        <title>Draft Genome Sequences of Select Purple Nonsulfur Bacteria.</title>
        <authorList>
            <person name="Lasarre B."/>
            <person name="Mckinlay J.B."/>
        </authorList>
    </citation>
    <scope>NUCLEOTIDE SEQUENCE [LARGE SCALE GENOMIC DNA]</scope>
    <source>
        <strain evidence="1 2">DSM 11907</strain>
    </source>
</reference>
<dbReference type="Proteomes" id="UP000248863">
    <property type="component" value="Unassembled WGS sequence"/>
</dbReference>
<dbReference type="AlphaFoldDB" id="A0A327KIZ6"/>
<keyword evidence="2" id="KW-1185">Reference proteome</keyword>
<evidence type="ECO:0000313" key="2">
    <source>
        <dbReference type="Proteomes" id="UP000248863"/>
    </source>
</evidence>
<dbReference type="OrthoDB" id="9960455at2"/>
<dbReference type="EMBL" id="NPEU01000143">
    <property type="protein sequence ID" value="RAI38091.1"/>
    <property type="molecule type" value="Genomic_DNA"/>
</dbReference>
<protein>
    <submittedName>
        <fullName evidence="1">Uncharacterized protein</fullName>
    </submittedName>
</protein>
<evidence type="ECO:0000313" key="1">
    <source>
        <dbReference type="EMBL" id="RAI38091.1"/>
    </source>
</evidence>